<feature type="compositionally biased region" description="Polar residues" evidence="1">
    <location>
        <begin position="509"/>
        <end position="520"/>
    </location>
</feature>
<feature type="compositionally biased region" description="Polar residues" evidence="1">
    <location>
        <begin position="478"/>
        <end position="490"/>
    </location>
</feature>
<dbReference type="PANTHER" id="PTHR31659">
    <property type="entry name" value="PROTEIN: UPF0503-LIKE PROTEIN, PUTATIVE (DUF740)-RELATED"/>
    <property type="match status" value="1"/>
</dbReference>
<feature type="region of interest" description="Disordered" evidence="1">
    <location>
        <begin position="41"/>
        <end position="60"/>
    </location>
</feature>
<dbReference type="Pfam" id="PF05340">
    <property type="entry name" value="DUF740"/>
    <property type="match status" value="2"/>
</dbReference>
<protein>
    <submittedName>
        <fullName evidence="2">LOW protein: UPF0503-like protein, putative (DUF740)</fullName>
    </submittedName>
</protein>
<feature type="compositionally biased region" description="Basic and acidic residues" evidence="1">
    <location>
        <begin position="492"/>
        <end position="506"/>
    </location>
</feature>
<organism evidence="2 3">
    <name type="scientific">Actinidia rufa</name>
    <dbReference type="NCBI Taxonomy" id="165716"/>
    <lineage>
        <taxon>Eukaryota</taxon>
        <taxon>Viridiplantae</taxon>
        <taxon>Streptophyta</taxon>
        <taxon>Embryophyta</taxon>
        <taxon>Tracheophyta</taxon>
        <taxon>Spermatophyta</taxon>
        <taxon>Magnoliopsida</taxon>
        <taxon>eudicotyledons</taxon>
        <taxon>Gunneridae</taxon>
        <taxon>Pentapetalae</taxon>
        <taxon>asterids</taxon>
        <taxon>Ericales</taxon>
        <taxon>Actinidiaceae</taxon>
        <taxon>Actinidia</taxon>
    </lineage>
</organism>
<proteinExistence type="predicted"/>
<dbReference type="Proteomes" id="UP000585474">
    <property type="component" value="Unassembled WGS sequence"/>
</dbReference>
<dbReference type="OrthoDB" id="758624at2759"/>
<name>A0A7J0FSI8_9ERIC</name>
<dbReference type="PANTHER" id="PTHR31659:SF0">
    <property type="entry name" value="EMB|CAB61945.1"/>
    <property type="match status" value="1"/>
</dbReference>
<feature type="region of interest" description="Disordered" evidence="1">
    <location>
        <begin position="210"/>
        <end position="252"/>
    </location>
</feature>
<feature type="compositionally biased region" description="Low complexity" evidence="1">
    <location>
        <begin position="467"/>
        <end position="477"/>
    </location>
</feature>
<feature type="region of interest" description="Disordered" evidence="1">
    <location>
        <begin position="466"/>
        <end position="521"/>
    </location>
</feature>
<feature type="region of interest" description="Disordered" evidence="1">
    <location>
        <begin position="143"/>
        <end position="165"/>
    </location>
</feature>
<sequence length="544" mass="59525">MPLEPQAKSRHRSTCHRHPAEPVTGFCALCLRERLAGIDSSAGSGGGDGQSGNSAASSSLHPEIRRCKSYAALKCGASLGVSEPRRKSCDVRDRHTLSRLFNLDDEESNGLNRGSNVESKNLGFSGVTVSVIESRVEVIDGGKNKVSQESDALGQDEEAEEEQKTMKEHIELEYQSRKHNARDLKDIAGSFCLAASVFSQKLRKLKLNQRMKKLRRGRRGGGGGDSPPAEKLNARRTQSEVGDYGFGRRSCDTDPRISTDAYRVSFDDPSLSSDEPRASWDGYMIARTIPRLAPMLSVIENAMNRSECGVIEEQVNSINENGTTSGRDYCSDSSSSQRRNSFDCSSSSRSSNKKTVALEVDEMKSMSNVKVSPRNIVVTDRDAKDLDLNSLKYERSEGFESACKDVKKLVTWQKAWKILGFMHKPVETKCGKVEGNGISHTMEDCSEEQNGVGNGVVNGASSEKLGRSGSCVGSRSSQQMIGSYNRSLSVAENRDTGKKGRDESALDRNLSTNYSPSNFDNGLLRFHLTPSLSCPRKSGRSKAK</sequence>
<dbReference type="EMBL" id="BJWL01000015">
    <property type="protein sequence ID" value="GFZ01641.1"/>
    <property type="molecule type" value="Genomic_DNA"/>
</dbReference>
<comment type="caution">
    <text evidence="2">The sequence shown here is derived from an EMBL/GenBank/DDBJ whole genome shotgun (WGS) entry which is preliminary data.</text>
</comment>
<dbReference type="AlphaFoldDB" id="A0A7J0FSI8"/>
<dbReference type="InterPro" id="IPR008004">
    <property type="entry name" value="OCTOPUS-like"/>
</dbReference>
<evidence type="ECO:0000313" key="3">
    <source>
        <dbReference type="Proteomes" id="UP000585474"/>
    </source>
</evidence>
<keyword evidence="3" id="KW-1185">Reference proteome</keyword>
<accession>A0A7J0FSI8</accession>
<evidence type="ECO:0000313" key="2">
    <source>
        <dbReference type="EMBL" id="GFZ01641.1"/>
    </source>
</evidence>
<feature type="compositionally biased region" description="Basic residues" evidence="1">
    <location>
        <begin position="210"/>
        <end position="219"/>
    </location>
</feature>
<reference evidence="2 3" key="1">
    <citation type="submission" date="2019-07" db="EMBL/GenBank/DDBJ databases">
        <title>De Novo Assembly of kiwifruit Actinidia rufa.</title>
        <authorList>
            <person name="Sugita-Konishi S."/>
            <person name="Sato K."/>
            <person name="Mori E."/>
            <person name="Abe Y."/>
            <person name="Kisaki G."/>
            <person name="Hamano K."/>
            <person name="Suezawa K."/>
            <person name="Otani M."/>
            <person name="Fukuda T."/>
            <person name="Manabe T."/>
            <person name="Gomi K."/>
            <person name="Tabuchi M."/>
            <person name="Akimitsu K."/>
            <person name="Kataoka I."/>
        </authorList>
    </citation>
    <scope>NUCLEOTIDE SEQUENCE [LARGE SCALE GENOMIC DNA]</scope>
    <source>
        <strain evidence="3">cv. Fuchu</strain>
    </source>
</reference>
<gene>
    <name evidence="2" type="ORF">Acr_15g0002500</name>
</gene>
<evidence type="ECO:0000256" key="1">
    <source>
        <dbReference type="SAM" id="MobiDB-lite"/>
    </source>
</evidence>
<feature type="compositionally biased region" description="Low complexity" evidence="1">
    <location>
        <begin position="325"/>
        <end position="349"/>
    </location>
</feature>
<feature type="region of interest" description="Disordered" evidence="1">
    <location>
        <begin position="319"/>
        <end position="349"/>
    </location>
</feature>